<dbReference type="PANTHER" id="PTHR30502">
    <property type="entry name" value="2-KETO-3-DEOXY-L-RHAMNONATE ALDOLASE"/>
    <property type="match status" value="1"/>
</dbReference>
<dbReference type="Proteomes" id="UP000037696">
    <property type="component" value="Unassembled WGS sequence"/>
</dbReference>
<feature type="domain" description="HpcH/HpaI aldolase/citrate lyase" evidence="4">
    <location>
        <begin position="22"/>
        <end position="132"/>
    </location>
</feature>
<comment type="caution">
    <text evidence="5">The sequence shown here is derived from an EMBL/GenBank/DDBJ whole genome shotgun (WGS) entry which is preliminary data.</text>
</comment>
<dbReference type="Gene3D" id="3.20.20.60">
    <property type="entry name" value="Phosphoenolpyruvate-binding domains"/>
    <property type="match status" value="1"/>
</dbReference>
<proteinExistence type="inferred from homology"/>
<reference evidence="5 6" key="1">
    <citation type="submission" date="2015-08" db="EMBL/GenBank/DDBJ databases">
        <title>Genome sequencing of Penicillium nordicum.</title>
        <authorList>
            <person name="Nguyen H.D."/>
            <person name="Seifert K.A."/>
        </authorList>
    </citation>
    <scope>NUCLEOTIDE SEQUENCE [LARGE SCALE GENOMIC DNA]</scope>
    <source>
        <strain evidence="5 6">DAOMC 185683</strain>
    </source>
</reference>
<dbReference type="InterPro" id="IPR040442">
    <property type="entry name" value="Pyrv_kinase-like_dom_sf"/>
</dbReference>
<dbReference type="OrthoDB" id="1621678at2759"/>
<evidence type="ECO:0000256" key="3">
    <source>
        <dbReference type="ARBA" id="ARBA00023239"/>
    </source>
</evidence>
<dbReference type="STRING" id="229535.A0A0M8P0H1"/>
<keyword evidence="2" id="KW-0479">Metal-binding</keyword>
<evidence type="ECO:0000313" key="6">
    <source>
        <dbReference type="Proteomes" id="UP000037696"/>
    </source>
</evidence>
<protein>
    <recommendedName>
        <fullName evidence="4">HpcH/HpaI aldolase/citrate lyase domain-containing protein</fullName>
    </recommendedName>
</protein>
<dbReference type="Pfam" id="PF03328">
    <property type="entry name" value="HpcH_HpaI"/>
    <property type="match status" value="1"/>
</dbReference>
<evidence type="ECO:0000313" key="5">
    <source>
        <dbReference type="EMBL" id="KOS37920.1"/>
    </source>
</evidence>
<name>A0A0M8P0H1_9EURO</name>
<dbReference type="InterPro" id="IPR005000">
    <property type="entry name" value="Aldolase/citrate-lyase_domain"/>
</dbReference>
<dbReference type="GO" id="GO:0016832">
    <property type="term" value="F:aldehyde-lyase activity"/>
    <property type="evidence" value="ECO:0007669"/>
    <property type="project" value="TreeGrafter"/>
</dbReference>
<evidence type="ECO:0000256" key="1">
    <source>
        <dbReference type="ARBA" id="ARBA00005568"/>
    </source>
</evidence>
<organism evidence="5 6">
    <name type="scientific">Penicillium nordicum</name>
    <dbReference type="NCBI Taxonomy" id="229535"/>
    <lineage>
        <taxon>Eukaryota</taxon>
        <taxon>Fungi</taxon>
        <taxon>Dikarya</taxon>
        <taxon>Ascomycota</taxon>
        <taxon>Pezizomycotina</taxon>
        <taxon>Eurotiomycetes</taxon>
        <taxon>Eurotiomycetidae</taxon>
        <taxon>Eurotiales</taxon>
        <taxon>Aspergillaceae</taxon>
        <taxon>Penicillium</taxon>
    </lineage>
</organism>
<sequence length="190" mass="20333">MHAASYSRIATQQLMHTYFPSADAAAAVKMAKYPPLGIRSVNPSLLESDDGTGLPAEEATRVLAEKDAVCFIQIETRDALENVDSIAAVDGVDVLLIGSMDLTIELGILAQWDHPLYQKALRDVSAAAHKYGKVWGISGLFGRPDLWRLAVQELGARFIVGALDRGLVSCGAAANVSMLKDSVEGSQGHR</sequence>
<evidence type="ECO:0000259" key="4">
    <source>
        <dbReference type="Pfam" id="PF03328"/>
    </source>
</evidence>
<dbReference type="InterPro" id="IPR050251">
    <property type="entry name" value="HpcH-HpaI_aldolase"/>
</dbReference>
<keyword evidence="3" id="KW-0456">Lyase</keyword>
<keyword evidence="6" id="KW-1185">Reference proteome</keyword>
<dbReference type="InterPro" id="IPR015813">
    <property type="entry name" value="Pyrv/PenolPyrv_kinase-like_dom"/>
</dbReference>
<dbReference type="PANTHER" id="PTHR30502:SF0">
    <property type="entry name" value="PHOSPHOENOLPYRUVATE CARBOXYLASE FAMILY PROTEIN"/>
    <property type="match status" value="1"/>
</dbReference>
<dbReference type="SUPFAM" id="SSF51621">
    <property type="entry name" value="Phosphoenolpyruvate/pyruvate domain"/>
    <property type="match status" value="1"/>
</dbReference>
<comment type="similarity">
    <text evidence="1">Belongs to the HpcH/HpaI aldolase family.</text>
</comment>
<gene>
    <name evidence="5" type="ORF">ACN38_g11271</name>
</gene>
<dbReference type="EMBL" id="LHQQ01000284">
    <property type="protein sequence ID" value="KOS37920.1"/>
    <property type="molecule type" value="Genomic_DNA"/>
</dbReference>
<dbReference type="GO" id="GO:0046872">
    <property type="term" value="F:metal ion binding"/>
    <property type="evidence" value="ECO:0007669"/>
    <property type="project" value="UniProtKB-KW"/>
</dbReference>
<evidence type="ECO:0000256" key="2">
    <source>
        <dbReference type="ARBA" id="ARBA00022723"/>
    </source>
</evidence>
<accession>A0A0M8P0H1</accession>
<dbReference type="GO" id="GO:0005737">
    <property type="term" value="C:cytoplasm"/>
    <property type="evidence" value="ECO:0007669"/>
    <property type="project" value="TreeGrafter"/>
</dbReference>
<dbReference type="AlphaFoldDB" id="A0A0M8P0H1"/>